<dbReference type="PRINTS" id="PR01252">
    <property type="entry name" value="AMPHIPHYSIN1"/>
</dbReference>
<evidence type="ECO:0000256" key="8">
    <source>
        <dbReference type="SAM" id="MobiDB-lite"/>
    </source>
</evidence>
<evidence type="ECO:0000313" key="11">
    <source>
        <dbReference type="Proteomes" id="UP001142489"/>
    </source>
</evidence>
<dbReference type="InterPro" id="IPR003005">
    <property type="entry name" value="Amphiphysin"/>
</dbReference>
<feature type="region of interest" description="Disordered" evidence="8">
    <location>
        <begin position="405"/>
        <end position="461"/>
    </location>
</feature>
<dbReference type="PRINTS" id="PR01251">
    <property type="entry name" value="AMPHIPHYSIN"/>
</dbReference>
<gene>
    <name evidence="10" type="ORF">JRQ81_018970</name>
</gene>
<dbReference type="GO" id="GO:0048488">
    <property type="term" value="P:synaptic vesicle endocytosis"/>
    <property type="evidence" value="ECO:0007669"/>
    <property type="project" value="TreeGrafter"/>
</dbReference>
<feature type="region of interest" description="Disordered" evidence="8">
    <location>
        <begin position="519"/>
        <end position="553"/>
    </location>
</feature>
<comment type="subcellular location">
    <subcellularLocation>
        <location evidence="2">Cytoplasm</location>
    </subcellularLocation>
    <subcellularLocation>
        <location evidence="1">Endomembrane system</location>
    </subcellularLocation>
</comment>
<dbReference type="SMART" id="SM00721">
    <property type="entry name" value="BAR"/>
    <property type="match status" value="1"/>
</dbReference>
<dbReference type="InterPro" id="IPR027267">
    <property type="entry name" value="AH/BAR_dom_sf"/>
</dbReference>
<name>A0A9Q1AZU3_9SAUR</name>
<keyword evidence="6" id="KW-0472">Membrane</keyword>
<keyword evidence="11" id="KW-1185">Reference proteome</keyword>
<evidence type="ECO:0000256" key="3">
    <source>
        <dbReference type="ARBA" id="ARBA00022443"/>
    </source>
</evidence>
<accession>A0A9Q1AZU3</accession>
<feature type="non-terminal residue" evidence="10">
    <location>
        <position position="1"/>
    </location>
</feature>
<evidence type="ECO:0000256" key="2">
    <source>
        <dbReference type="ARBA" id="ARBA00004496"/>
    </source>
</evidence>
<dbReference type="GO" id="GO:0005886">
    <property type="term" value="C:plasma membrane"/>
    <property type="evidence" value="ECO:0007669"/>
    <property type="project" value="TreeGrafter"/>
</dbReference>
<dbReference type="GO" id="GO:0008021">
    <property type="term" value="C:synaptic vesicle"/>
    <property type="evidence" value="ECO:0007669"/>
    <property type="project" value="TreeGrafter"/>
</dbReference>
<dbReference type="PANTHER" id="PTHR46514">
    <property type="entry name" value="AMPHIPHYSIN"/>
    <property type="match status" value="1"/>
</dbReference>
<feature type="region of interest" description="Disordered" evidence="8">
    <location>
        <begin position="616"/>
        <end position="639"/>
    </location>
</feature>
<dbReference type="SUPFAM" id="SSF103657">
    <property type="entry name" value="BAR/IMD domain-like"/>
    <property type="match status" value="1"/>
</dbReference>
<feature type="domain" description="BAR" evidence="9">
    <location>
        <begin position="24"/>
        <end position="240"/>
    </location>
</feature>
<dbReference type="PROSITE" id="PS51021">
    <property type="entry name" value="BAR"/>
    <property type="match status" value="1"/>
</dbReference>
<feature type="compositionally biased region" description="Basic and acidic residues" evidence="8">
    <location>
        <begin position="538"/>
        <end position="551"/>
    </location>
</feature>
<dbReference type="GO" id="GO:0005543">
    <property type="term" value="F:phospholipid binding"/>
    <property type="evidence" value="ECO:0007669"/>
    <property type="project" value="TreeGrafter"/>
</dbReference>
<evidence type="ECO:0000256" key="5">
    <source>
        <dbReference type="ARBA" id="ARBA00023054"/>
    </source>
</evidence>
<dbReference type="CDD" id="cd07611">
    <property type="entry name" value="BAR_Amphiphysin_I_II"/>
    <property type="match status" value="1"/>
</dbReference>
<sequence length="639" mass="71406">MADVKTGIFAKNVQKRLNRAQEKVLQKLGKADETKDEQFEEYVQNFKRQEAEGSRLQKELRGYLAAIKGMQDASKKLTESLHEVYEPDWYGREDVKMVGEKCDVLWEDFHQKLVDGSLLTLDTYLGQFPDIKNRIAKRSRKLVDYDSARHHLEALQSSKRKDEGRMSKAEEEYQKAQKVFEDFNTDLQEELPSLWSRRVGFYVNTFKNISSLEAKFHKEISLLCHKLYEVMTKLGEQHADKAFTILGAPSDSGPLRIAKTPSPPEEASPPLSPEASPNHTLAAPASPAPARPKSPSQLRKGPPVPPLPKVTPTKDLQQENIISLFDDNFIPEVNVTTPSQNEVPKKEESLLDLDFDPFKPDAATTIPAHSPMSQTLPWDLWTTSNELVQPPDSSKSLSLCNLIMEENPNSGSAEDANKPQTDLGSLNLGLDGSAANESQETATGVPLPFPQAEQTSAESSVALEAPAWPDVGKQEDGATWTASVEGNQTTFPETYLDSRDVMDTEACLVENNQPLAGEIWSESSPWKTDSILDDDPFSVEKTEEEKKKTEDSFWANVEPSEKVETRDVKHKGLDYTDDSGERDCDNKGYSEVVHLEDLAQTDYEALKSTEVETIKDSEYSNRKPEATVGSSLQEFGSEF</sequence>
<feature type="region of interest" description="Disordered" evidence="8">
    <location>
        <begin position="245"/>
        <end position="315"/>
    </location>
</feature>
<dbReference type="FunFam" id="1.20.1270.60:FF:000013">
    <property type="entry name" value="Amphiphysin isoform 2"/>
    <property type="match status" value="1"/>
</dbReference>
<dbReference type="InterPro" id="IPR004148">
    <property type="entry name" value="BAR_dom"/>
</dbReference>
<dbReference type="OrthoDB" id="446293at2759"/>
<evidence type="ECO:0000256" key="6">
    <source>
        <dbReference type="ARBA" id="ARBA00023136"/>
    </source>
</evidence>
<comment type="caution">
    <text evidence="10">The sequence shown here is derived from an EMBL/GenBank/DDBJ whole genome shotgun (WGS) entry which is preliminary data.</text>
</comment>
<proteinExistence type="predicted"/>
<evidence type="ECO:0000256" key="1">
    <source>
        <dbReference type="ARBA" id="ARBA00004308"/>
    </source>
</evidence>
<protein>
    <recommendedName>
        <fullName evidence="9">BAR domain-containing protein</fullName>
    </recommendedName>
</protein>
<reference evidence="10" key="1">
    <citation type="journal article" date="2023" name="DNA Res.">
        <title>Chromosome-level genome assembly of Phrynocephalus forsythii using third-generation DNA sequencing and Hi-C analysis.</title>
        <authorList>
            <person name="Qi Y."/>
            <person name="Zhao W."/>
            <person name="Zhao Y."/>
            <person name="Niu C."/>
            <person name="Cao S."/>
            <person name="Zhang Y."/>
        </authorList>
    </citation>
    <scope>NUCLEOTIDE SEQUENCE</scope>
    <source>
        <tissue evidence="10">Muscle</tissue>
    </source>
</reference>
<feature type="coiled-coil region" evidence="7">
    <location>
        <begin position="152"/>
        <end position="186"/>
    </location>
</feature>
<keyword evidence="5 7" id="KW-0175">Coiled coil</keyword>
<evidence type="ECO:0000256" key="4">
    <source>
        <dbReference type="ARBA" id="ARBA00022490"/>
    </source>
</evidence>
<dbReference type="AlphaFoldDB" id="A0A9Q1AZU3"/>
<feature type="compositionally biased region" description="Pro residues" evidence="8">
    <location>
        <begin position="261"/>
        <end position="272"/>
    </location>
</feature>
<feature type="compositionally biased region" description="Basic and acidic residues" evidence="8">
    <location>
        <begin position="616"/>
        <end position="625"/>
    </location>
</feature>
<keyword evidence="3" id="KW-0728">SH3 domain</keyword>
<organism evidence="10 11">
    <name type="scientific">Phrynocephalus forsythii</name>
    <dbReference type="NCBI Taxonomy" id="171643"/>
    <lineage>
        <taxon>Eukaryota</taxon>
        <taxon>Metazoa</taxon>
        <taxon>Chordata</taxon>
        <taxon>Craniata</taxon>
        <taxon>Vertebrata</taxon>
        <taxon>Euteleostomi</taxon>
        <taxon>Lepidosauria</taxon>
        <taxon>Squamata</taxon>
        <taxon>Bifurcata</taxon>
        <taxon>Unidentata</taxon>
        <taxon>Episquamata</taxon>
        <taxon>Toxicofera</taxon>
        <taxon>Iguania</taxon>
        <taxon>Acrodonta</taxon>
        <taxon>Agamidae</taxon>
        <taxon>Agaminae</taxon>
        <taxon>Phrynocephalus</taxon>
    </lineage>
</organism>
<feature type="compositionally biased region" description="Low complexity" evidence="8">
    <location>
        <begin position="273"/>
        <end position="285"/>
    </location>
</feature>
<evidence type="ECO:0000256" key="7">
    <source>
        <dbReference type="SAM" id="Coils"/>
    </source>
</evidence>
<dbReference type="Gene3D" id="1.20.1270.60">
    <property type="entry name" value="Arfaptin homology (AH) domain/BAR domain"/>
    <property type="match status" value="1"/>
</dbReference>
<evidence type="ECO:0000313" key="10">
    <source>
        <dbReference type="EMBL" id="KAJ7322683.1"/>
    </source>
</evidence>
<dbReference type="Proteomes" id="UP001142489">
    <property type="component" value="Unassembled WGS sequence"/>
</dbReference>
<feature type="compositionally biased region" description="Polar residues" evidence="8">
    <location>
        <begin position="628"/>
        <end position="639"/>
    </location>
</feature>
<dbReference type="PANTHER" id="PTHR46514:SF2">
    <property type="entry name" value="AMPHIPHYSIN"/>
    <property type="match status" value="1"/>
</dbReference>
<feature type="compositionally biased region" description="Low complexity" evidence="8">
    <location>
        <begin position="422"/>
        <end position="433"/>
    </location>
</feature>
<dbReference type="InterPro" id="IPR003017">
    <property type="entry name" value="Amphiphysin_1"/>
</dbReference>
<dbReference type="EMBL" id="JAPFRF010000009">
    <property type="protein sequence ID" value="KAJ7322683.1"/>
    <property type="molecule type" value="Genomic_DNA"/>
</dbReference>
<evidence type="ECO:0000259" key="9">
    <source>
        <dbReference type="PROSITE" id="PS51021"/>
    </source>
</evidence>
<dbReference type="Pfam" id="PF03114">
    <property type="entry name" value="BAR"/>
    <property type="match status" value="1"/>
</dbReference>
<keyword evidence="4" id="KW-0963">Cytoplasm</keyword>